<keyword evidence="2" id="KW-0378">Hydrolase</keyword>
<dbReference type="InterPro" id="IPR025748">
    <property type="entry name" value="PrcB_C_dom"/>
</dbReference>
<protein>
    <submittedName>
        <fullName evidence="2">Protease complex subunit PrcB family protein</fullName>
    </submittedName>
</protein>
<dbReference type="GO" id="GO:0006508">
    <property type="term" value="P:proteolysis"/>
    <property type="evidence" value="ECO:0007669"/>
    <property type="project" value="UniProtKB-KW"/>
</dbReference>
<reference evidence="2 3" key="1">
    <citation type="submission" date="2021-05" db="EMBL/GenBank/DDBJ databases">
        <title>Genetic and Functional Diversity in Clade A Lucinid endosymbionts from the Bahamas.</title>
        <authorList>
            <person name="Giani N.M."/>
            <person name="Engel A.S."/>
            <person name="Campbell B.J."/>
        </authorList>
    </citation>
    <scope>NUCLEOTIDE SEQUENCE [LARGE SCALE GENOMIC DNA]</scope>
    <source>
        <strain evidence="2">LUC16012Gg_MoonRockCtena</strain>
    </source>
</reference>
<dbReference type="Proteomes" id="UP000770889">
    <property type="component" value="Unassembled WGS sequence"/>
</dbReference>
<sequence length="139" mass="15282">MTSLSVSVLEKGYVCSINQSAGVHLVSDTSAKEADNTRIGASRQKHPETDPASESFWIVRVNMGQKPNGGYGLRLISDNLEISSDRASVALEWLQPKPGSVQIQVLTYPCLYLQIAKGNYSRLDIVDQHGEVRHSLDLK</sequence>
<name>A0A944QU01_9GAMM</name>
<accession>A0A944QU01</accession>
<dbReference type="AlphaFoldDB" id="A0A944QU01"/>
<gene>
    <name evidence="2" type="ORF">KME65_16275</name>
</gene>
<evidence type="ECO:0000259" key="1">
    <source>
        <dbReference type="Pfam" id="PF14343"/>
    </source>
</evidence>
<evidence type="ECO:0000313" key="2">
    <source>
        <dbReference type="EMBL" id="MBT2990513.1"/>
    </source>
</evidence>
<dbReference type="GO" id="GO:0008233">
    <property type="term" value="F:peptidase activity"/>
    <property type="evidence" value="ECO:0007669"/>
    <property type="project" value="UniProtKB-KW"/>
</dbReference>
<dbReference type="EMBL" id="JAHHGM010000017">
    <property type="protein sequence ID" value="MBT2990513.1"/>
    <property type="molecule type" value="Genomic_DNA"/>
</dbReference>
<comment type="caution">
    <text evidence="2">The sequence shown here is derived from an EMBL/GenBank/DDBJ whole genome shotgun (WGS) entry which is preliminary data.</text>
</comment>
<proteinExistence type="predicted"/>
<dbReference type="Pfam" id="PF14343">
    <property type="entry name" value="PrcB_C"/>
    <property type="match status" value="1"/>
</dbReference>
<feature type="domain" description="PrcB C-terminal" evidence="1">
    <location>
        <begin position="59"/>
        <end position="115"/>
    </location>
</feature>
<evidence type="ECO:0000313" key="3">
    <source>
        <dbReference type="Proteomes" id="UP000770889"/>
    </source>
</evidence>
<organism evidence="2 3">
    <name type="scientific">Candidatus Thiodiazotropha taylori</name>
    <dbReference type="NCBI Taxonomy" id="2792791"/>
    <lineage>
        <taxon>Bacteria</taxon>
        <taxon>Pseudomonadati</taxon>
        <taxon>Pseudomonadota</taxon>
        <taxon>Gammaproteobacteria</taxon>
        <taxon>Chromatiales</taxon>
        <taxon>Sedimenticolaceae</taxon>
        <taxon>Candidatus Thiodiazotropha</taxon>
    </lineage>
</organism>
<keyword evidence="2" id="KW-0645">Protease</keyword>